<evidence type="ECO:0000259" key="3">
    <source>
        <dbReference type="Pfam" id="PF25917"/>
    </source>
</evidence>
<name>A0A2L2XB31_9FIRM</name>
<dbReference type="Gene3D" id="2.40.30.170">
    <property type="match status" value="1"/>
</dbReference>
<dbReference type="EMBL" id="BFAV01000104">
    <property type="protein sequence ID" value="GBF33499.1"/>
    <property type="molecule type" value="Genomic_DNA"/>
</dbReference>
<dbReference type="Gene3D" id="2.40.50.100">
    <property type="match status" value="1"/>
</dbReference>
<dbReference type="SUPFAM" id="SSF111369">
    <property type="entry name" value="HlyD-like secretion proteins"/>
    <property type="match status" value="1"/>
</dbReference>
<dbReference type="NCBIfam" id="TIGR01730">
    <property type="entry name" value="RND_mfp"/>
    <property type="match status" value="1"/>
</dbReference>
<sequence>MNKEKSVPVVTVEEIRQSDTAYNLQTTGMVEPGEEAKLSFQVAGKIIEGPAEEGSVVTAGQILARLDESDYQAQMEAARYQLELATVEMDRCKLDLERYEKLFTSNAISQKTLEDAQLAFRAAQAKAGQAGSSLKQAELMVKHCVLTSTFQGKVLKKTANRGEMVDAGTPVLVLAQLNPVKVVVTAPANQIENWAEGADAWISTGGIPVSTNTGDTDKIKVKIHKVSPGAEGQTGSFRVELKAENPGQVLRPGEVVNVERRVRTRTGLWIPLKSVVSRGEDLEYVFVLAPSGTVVRQQAIKLGTVAGDRIEVVSGLEPGARIAVLMPEDLRDGDTVEVK</sequence>
<comment type="similarity">
    <text evidence="1">Belongs to the membrane fusion protein (MFP) (TC 8.A.1) family.</text>
</comment>
<dbReference type="GO" id="GO:1990281">
    <property type="term" value="C:efflux pump complex"/>
    <property type="evidence" value="ECO:0007669"/>
    <property type="project" value="TreeGrafter"/>
</dbReference>
<feature type="domain" description="Multidrug resistance protein MdtA-like alpha-helical hairpin" evidence="2">
    <location>
        <begin position="77"/>
        <end position="139"/>
    </location>
</feature>
<dbReference type="InterPro" id="IPR006143">
    <property type="entry name" value="RND_pump_MFP"/>
</dbReference>
<gene>
    <name evidence="4" type="ORF">DCCM_2601</name>
</gene>
<reference evidence="5" key="1">
    <citation type="submission" date="2018-02" db="EMBL/GenBank/DDBJ databases">
        <title>Genome sequence of Desulfocucumis palustris strain NAW-5.</title>
        <authorList>
            <person name="Watanabe M."/>
            <person name="Kojima H."/>
            <person name="Fukui M."/>
        </authorList>
    </citation>
    <scope>NUCLEOTIDE SEQUENCE [LARGE SCALE GENOMIC DNA]</scope>
    <source>
        <strain evidence="5">NAW-5</strain>
    </source>
</reference>
<evidence type="ECO:0000313" key="4">
    <source>
        <dbReference type="EMBL" id="GBF33499.1"/>
    </source>
</evidence>
<dbReference type="RefSeq" id="WP_165792066.1">
    <property type="nucleotide sequence ID" value="NZ_BFAV01000104.1"/>
</dbReference>
<dbReference type="PANTHER" id="PTHR30469">
    <property type="entry name" value="MULTIDRUG RESISTANCE PROTEIN MDTA"/>
    <property type="match status" value="1"/>
</dbReference>
<dbReference type="Gene3D" id="2.40.420.20">
    <property type="match status" value="1"/>
</dbReference>
<dbReference type="GO" id="GO:0015562">
    <property type="term" value="F:efflux transmembrane transporter activity"/>
    <property type="evidence" value="ECO:0007669"/>
    <property type="project" value="TreeGrafter"/>
</dbReference>
<proteinExistence type="inferred from homology"/>
<dbReference type="AlphaFoldDB" id="A0A2L2XB31"/>
<protein>
    <submittedName>
        <fullName evidence="4">Co/Zn/Cd efflux system membrane fusion protein</fullName>
    </submittedName>
</protein>
<evidence type="ECO:0000259" key="2">
    <source>
        <dbReference type="Pfam" id="PF25876"/>
    </source>
</evidence>
<evidence type="ECO:0000313" key="5">
    <source>
        <dbReference type="Proteomes" id="UP000239549"/>
    </source>
</evidence>
<feature type="domain" description="Multidrug resistance protein MdtA-like barrel-sandwich hybrid" evidence="3">
    <location>
        <begin position="36"/>
        <end position="170"/>
    </location>
</feature>
<dbReference type="Pfam" id="PF25917">
    <property type="entry name" value="BSH_RND"/>
    <property type="match status" value="1"/>
</dbReference>
<dbReference type="Pfam" id="PF25876">
    <property type="entry name" value="HH_MFP_RND"/>
    <property type="match status" value="1"/>
</dbReference>
<dbReference type="Gene3D" id="1.10.287.470">
    <property type="entry name" value="Helix hairpin bin"/>
    <property type="match status" value="1"/>
</dbReference>
<comment type="caution">
    <text evidence="4">The sequence shown here is derived from an EMBL/GenBank/DDBJ whole genome shotgun (WGS) entry which is preliminary data.</text>
</comment>
<dbReference type="InterPro" id="IPR058625">
    <property type="entry name" value="MdtA-like_BSH"/>
</dbReference>
<dbReference type="Proteomes" id="UP000239549">
    <property type="component" value="Unassembled WGS sequence"/>
</dbReference>
<evidence type="ECO:0000256" key="1">
    <source>
        <dbReference type="ARBA" id="ARBA00009477"/>
    </source>
</evidence>
<organism evidence="4 5">
    <name type="scientific">Desulfocucumis palustris</name>
    <dbReference type="NCBI Taxonomy" id="1898651"/>
    <lineage>
        <taxon>Bacteria</taxon>
        <taxon>Bacillati</taxon>
        <taxon>Bacillota</taxon>
        <taxon>Clostridia</taxon>
        <taxon>Eubacteriales</taxon>
        <taxon>Desulfocucumaceae</taxon>
        <taxon>Desulfocucumis</taxon>
    </lineage>
</organism>
<keyword evidence="5" id="KW-1185">Reference proteome</keyword>
<dbReference type="InterPro" id="IPR058624">
    <property type="entry name" value="MdtA-like_HH"/>
</dbReference>
<dbReference type="PANTHER" id="PTHR30469:SF15">
    <property type="entry name" value="HLYD FAMILY OF SECRETION PROTEINS"/>
    <property type="match status" value="1"/>
</dbReference>
<accession>A0A2L2XB31</accession>